<dbReference type="AlphaFoldDB" id="A0A0R1MSD4"/>
<dbReference type="EMBL" id="AZEC01000013">
    <property type="protein sequence ID" value="KRL11047.1"/>
    <property type="molecule type" value="Genomic_DNA"/>
</dbReference>
<dbReference type="PATRIC" id="fig|1423792.3.peg.787"/>
<dbReference type="InterPro" id="IPR013154">
    <property type="entry name" value="ADH-like_N"/>
</dbReference>
<dbReference type="Gene3D" id="3.90.180.10">
    <property type="entry name" value="Medium-chain alcohol dehydrogenases, catalytic domain"/>
    <property type="match status" value="1"/>
</dbReference>
<proteinExistence type="inferred from homology"/>
<dbReference type="InterPro" id="IPR020843">
    <property type="entry name" value="ER"/>
</dbReference>
<evidence type="ECO:0000256" key="4">
    <source>
        <dbReference type="ARBA" id="ARBA00022833"/>
    </source>
</evidence>
<dbReference type="InterPro" id="IPR045306">
    <property type="entry name" value="SDH-like"/>
</dbReference>
<organism evidence="8 9">
    <name type="scientific">Schleiferilactobacillus perolens DSM 12744</name>
    <dbReference type="NCBI Taxonomy" id="1423792"/>
    <lineage>
        <taxon>Bacteria</taxon>
        <taxon>Bacillati</taxon>
        <taxon>Bacillota</taxon>
        <taxon>Bacilli</taxon>
        <taxon>Lactobacillales</taxon>
        <taxon>Lactobacillaceae</taxon>
        <taxon>Schleiferilactobacillus</taxon>
    </lineage>
</organism>
<reference evidence="8 9" key="1">
    <citation type="journal article" date="2015" name="Genome Announc.">
        <title>Expanding the biotechnology potential of lactobacilli through comparative genomics of 213 strains and associated genera.</title>
        <authorList>
            <person name="Sun Z."/>
            <person name="Harris H.M."/>
            <person name="McCann A."/>
            <person name="Guo C."/>
            <person name="Argimon S."/>
            <person name="Zhang W."/>
            <person name="Yang X."/>
            <person name="Jeffery I.B."/>
            <person name="Cooney J.C."/>
            <person name="Kagawa T.F."/>
            <person name="Liu W."/>
            <person name="Song Y."/>
            <person name="Salvetti E."/>
            <person name="Wrobel A."/>
            <person name="Rasinkangas P."/>
            <person name="Parkhill J."/>
            <person name="Rea M.C."/>
            <person name="O'Sullivan O."/>
            <person name="Ritari J."/>
            <person name="Douillard F.P."/>
            <person name="Paul Ross R."/>
            <person name="Yang R."/>
            <person name="Briner A.E."/>
            <person name="Felis G.E."/>
            <person name="de Vos W.M."/>
            <person name="Barrangou R."/>
            <person name="Klaenhammer T.R."/>
            <person name="Caufield P.W."/>
            <person name="Cui Y."/>
            <person name="Zhang H."/>
            <person name="O'Toole P.W."/>
        </authorList>
    </citation>
    <scope>NUCLEOTIDE SEQUENCE [LARGE SCALE GENOMIC DNA]</scope>
    <source>
        <strain evidence="8 9">DSM 12744</strain>
    </source>
</reference>
<dbReference type="Gene3D" id="3.40.50.720">
    <property type="entry name" value="NAD(P)-binding Rossmann-like Domain"/>
    <property type="match status" value="1"/>
</dbReference>
<dbReference type="GO" id="GO:0016616">
    <property type="term" value="F:oxidoreductase activity, acting on the CH-OH group of donors, NAD or NADP as acceptor"/>
    <property type="evidence" value="ECO:0007669"/>
    <property type="project" value="InterPro"/>
</dbReference>
<keyword evidence="9" id="KW-1185">Reference proteome</keyword>
<feature type="domain" description="Enoyl reductase (ER)" evidence="7">
    <location>
        <begin position="33"/>
        <end position="363"/>
    </location>
</feature>
<dbReference type="InterPro" id="IPR002328">
    <property type="entry name" value="ADH_Zn_CS"/>
</dbReference>
<dbReference type="InterPro" id="IPR036291">
    <property type="entry name" value="NAD(P)-bd_dom_sf"/>
</dbReference>
<dbReference type="STRING" id="1423792.FD09_GL000771"/>
<keyword evidence="3 6" id="KW-0479">Metal-binding</keyword>
<dbReference type="Pfam" id="PF08240">
    <property type="entry name" value="ADH_N"/>
    <property type="match status" value="1"/>
</dbReference>
<comment type="caution">
    <text evidence="8">The sequence shown here is derived from an EMBL/GenBank/DDBJ whole genome shotgun (WGS) entry which is preliminary data.</text>
</comment>
<dbReference type="PANTHER" id="PTHR43161">
    <property type="entry name" value="SORBITOL DEHYDROGENASE"/>
    <property type="match status" value="1"/>
</dbReference>
<evidence type="ECO:0000256" key="5">
    <source>
        <dbReference type="ARBA" id="ARBA00023002"/>
    </source>
</evidence>
<keyword evidence="5" id="KW-0560">Oxidoreductase</keyword>
<evidence type="ECO:0000256" key="2">
    <source>
        <dbReference type="ARBA" id="ARBA00008072"/>
    </source>
</evidence>
<dbReference type="Proteomes" id="UP000051330">
    <property type="component" value="Unassembled WGS sequence"/>
</dbReference>
<gene>
    <name evidence="8" type="ORF">FD09_GL000771</name>
</gene>
<protein>
    <submittedName>
        <fullName evidence="8">L-iditol 2-dehydrogenase</fullName>
    </submittedName>
</protein>
<dbReference type="CDD" id="cd05285">
    <property type="entry name" value="sorbitol_DH"/>
    <property type="match status" value="1"/>
</dbReference>
<comment type="similarity">
    <text evidence="2 6">Belongs to the zinc-containing alcohol dehydrogenase family.</text>
</comment>
<dbReference type="GO" id="GO:0008270">
    <property type="term" value="F:zinc ion binding"/>
    <property type="evidence" value="ECO:0007669"/>
    <property type="project" value="InterPro"/>
</dbReference>
<dbReference type="PROSITE" id="PS00059">
    <property type="entry name" value="ADH_ZINC"/>
    <property type="match status" value="1"/>
</dbReference>
<dbReference type="Pfam" id="PF00107">
    <property type="entry name" value="ADH_zinc_N"/>
    <property type="match status" value="1"/>
</dbReference>
<comment type="cofactor">
    <cofactor evidence="1 6">
        <name>Zn(2+)</name>
        <dbReference type="ChEBI" id="CHEBI:29105"/>
    </cofactor>
</comment>
<name>A0A0R1MSD4_9LACO</name>
<evidence type="ECO:0000313" key="9">
    <source>
        <dbReference type="Proteomes" id="UP000051330"/>
    </source>
</evidence>
<dbReference type="SMART" id="SM00829">
    <property type="entry name" value="PKS_ER"/>
    <property type="match status" value="1"/>
</dbReference>
<dbReference type="InterPro" id="IPR011032">
    <property type="entry name" value="GroES-like_sf"/>
</dbReference>
<evidence type="ECO:0000256" key="1">
    <source>
        <dbReference type="ARBA" id="ARBA00001947"/>
    </source>
</evidence>
<dbReference type="SUPFAM" id="SSF50129">
    <property type="entry name" value="GroES-like"/>
    <property type="match status" value="1"/>
</dbReference>
<sequence length="372" mass="40605">MMMEQKTEVALPDIQKDNLPKTTRSAVLNKVFDISLEQTPLPAMKPTDVLVKIVAVGICGSDVHYYDTGHIGDFVVKKPLILGHESSGIVVATGDDVQNLKRGDRVAIEPGVPCGHCSYCRSGRYNLCPNMQFMATPPVNGDLSELIVYPQDFLFPIPDDMSYEIATLNEPFSVSIHAAQLLGIKPGSSVFISGGGPVGLLAILAARTFGAHQIIVSDTQDLRLQTAKKMGADRVINALKEDPRKVIAEMTNGEGVDFVLEASGNPKAEQAALRTLKRGGKLAYIGVPTTDAVPLDIPFMTDHETQVFGIFRYANTYPLGLEILEKHMGLAENLLTDFYPLSQTKDALEKTRTDKGESLKVVIYPNEQLRHN</sequence>
<dbReference type="PANTHER" id="PTHR43161:SF9">
    <property type="entry name" value="SORBITOL DEHYDROGENASE"/>
    <property type="match status" value="1"/>
</dbReference>
<dbReference type="InterPro" id="IPR013149">
    <property type="entry name" value="ADH-like_C"/>
</dbReference>
<accession>A0A0R1MSD4</accession>
<evidence type="ECO:0000313" key="8">
    <source>
        <dbReference type="EMBL" id="KRL11047.1"/>
    </source>
</evidence>
<evidence type="ECO:0000256" key="3">
    <source>
        <dbReference type="ARBA" id="ARBA00022723"/>
    </source>
</evidence>
<evidence type="ECO:0000259" key="7">
    <source>
        <dbReference type="SMART" id="SM00829"/>
    </source>
</evidence>
<evidence type="ECO:0000256" key="6">
    <source>
        <dbReference type="RuleBase" id="RU361277"/>
    </source>
</evidence>
<keyword evidence="4 6" id="KW-0862">Zinc</keyword>
<dbReference type="SUPFAM" id="SSF51735">
    <property type="entry name" value="NAD(P)-binding Rossmann-fold domains"/>
    <property type="match status" value="1"/>
</dbReference>